<dbReference type="InterPro" id="IPR000914">
    <property type="entry name" value="SBP_5_dom"/>
</dbReference>
<dbReference type="GO" id="GO:1904680">
    <property type="term" value="F:peptide transmembrane transporter activity"/>
    <property type="evidence" value="ECO:0007669"/>
    <property type="project" value="TreeGrafter"/>
</dbReference>
<dbReference type="GO" id="GO:0015833">
    <property type="term" value="P:peptide transport"/>
    <property type="evidence" value="ECO:0007669"/>
    <property type="project" value="TreeGrafter"/>
</dbReference>
<dbReference type="InterPro" id="IPR030678">
    <property type="entry name" value="Peptide/Ni-bd"/>
</dbReference>
<dbReference type="PANTHER" id="PTHR30290">
    <property type="entry name" value="PERIPLASMIC BINDING COMPONENT OF ABC TRANSPORTER"/>
    <property type="match status" value="1"/>
</dbReference>
<evidence type="ECO:0000256" key="1">
    <source>
        <dbReference type="ARBA" id="ARBA00005695"/>
    </source>
</evidence>
<dbReference type="InterPro" id="IPR039424">
    <property type="entry name" value="SBP_5"/>
</dbReference>
<evidence type="ECO:0000259" key="5">
    <source>
        <dbReference type="Pfam" id="PF00496"/>
    </source>
</evidence>
<evidence type="ECO:0000256" key="3">
    <source>
        <dbReference type="ARBA" id="ARBA00022729"/>
    </source>
</evidence>
<feature type="region of interest" description="Disordered" evidence="4">
    <location>
        <begin position="530"/>
        <end position="553"/>
    </location>
</feature>
<evidence type="ECO:0000313" key="7">
    <source>
        <dbReference type="Proteomes" id="UP001203207"/>
    </source>
</evidence>
<evidence type="ECO:0000256" key="4">
    <source>
        <dbReference type="SAM" id="MobiDB-lite"/>
    </source>
</evidence>
<dbReference type="Gene3D" id="3.10.105.10">
    <property type="entry name" value="Dipeptide-binding Protein, Domain 3"/>
    <property type="match status" value="1"/>
</dbReference>
<feature type="region of interest" description="Disordered" evidence="4">
    <location>
        <begin position="35"/>
        <end position="62"/>
    </location>
</feature>
<dbReference type="RefSeq" id="WP_250585686.1">
    <property type="nucleotide sequence ID" value="NZ_JAKRVX010000008.1"/>
</dbReference>
<dbReference type="CDD" id="cd00995">
    <property type="entry name" value="PBP2_NikA_DppA_OppA_like"/>
    <property type="match status" value="1"/>
</dbReference>
<dbReference type="Proteomes" id="UP001203207">
    <property type="component" value="Unassembled WGS sequence"/>
</dbReference>
<keyword evidence="7" id="KW-1185">Reference proteome</keyword>
<protein>
    <submittedName>
        <fullName evidence="6">ABC transporter substrate-binding protein</fullName>
    </submittedName>
</protein>
<dbReference type="PIRSF" id="PIRSF002741">
    <property type="entry name" value="MppA"/>
    <property type="match status" value="1"/>
</dbReference>
<comment type="similarity">
    <text evidence="1">Belongs to the bacterial solute-binding protein 5 family.</text>
</comment>
<dbReference type="Pfam" id="PF00496">
    <property type="entry name" value="SBP_bac_5"/>
    <property type="match status" value="1"/>
</dbReference>
<dbReference type="AlphaFoldDB" id="A0AAE3K9M1"/>
<proteinExistence type="inferred from homology"/>
<dbReference type="PROSITE" id="PS51257">
    <property type="entry name" value="PROKAR_LIPOPROTEIN"/>
    <property type="match status" value="1"/>
</dbReference>
<feature type="compositionally biased region" description="Polar residues" evidence="4">
    <location>
        <begin position="537"/>
        <end position="553"/>
    </location>
</feature>
<name>A0AAE3K9M1_9EURY</name>
<organism evidence="6 7">
    <name type="scientific">Natronocalculus amylovorans</name>
    <dbReference type="NCBI Taxonomy" id="2917812"/>
    <lineage>
        <taxon>Archaea</taxon>
        <taxon>Methanobacteriati</taxon>
        <taxon>Methanobacteriota</taxon>
        <taxon>Stenosarchaea group</taxon>
        <taxon>Halobacteria</taxon>
        <taxon>Halobacteriales</taxon>
        <taxon>Haloferacaceae</taxon>
        <taxon>Natronocalculus</taxon>
    </lineage>
</organism>
<feature type="compositionally biased region" description="Gly residues" evidence="4">
    <location>
        <begin position="44"/>
        <end position="57"/>
    </location>
</feature>
<keyword evidence="2" id="KW-0813">Transport</keyword>
<dbReference type="GO" id="GO:0043190">
    <property type="term" value="C:ATP-binding cassette (ABC) transporter complex"/>
    <property type="evidence" value="ECO:0007669"/>
    <property type="project" value="InterPro"/>
</dbReference>
<reference evidence="6" key="1">
    <citation type="journal article" date="2022" name="Syst. Appl. Microbiol.">
        <title>Natronocalculus amylovorans gen. nov., sp. nov., and Natranaeroarchaeum aerophilus sp. nov., dominant culturable amylolytic natronoarchaea from hypersaline soda lakes in southwestern Siberia.</title>
        <authorList>
            <person name="Sorokin D.Y."/>
            <person name="Elcheninov A.G."/>
            <person name="Khizhniak T.V."/>
            <person name="Koenen M."/>
            <person name="Bale N.J."/>
            <person name="Damste J.S.S."/>
            <person name="Kublanov I.V."/>
        </authorList>
    </citation>
    <scope>NUCLEOTIDE SEQUENCE</scope>
    <source>
        <strain evidence="6">AArc-St2</strain>
    </source>
</reference>
<dbReference type="Gene3D" id="3.90.76.10">
    <property type="entry name" value="Dipeptide-binding Protein, Domain 1"/>
    <property type="match status" value="1"/>
</dbReference>
<comment type="caution">
    <text evidence="6">The sequence shown here is derived from an EMBL/GenBank/DDBJ whole genome shotgun (WGS) entry which is preliminary data.</text>
</comment>
<keyword evidence="3" id="KW-0732">Signal</keyword>
<evidence type="ECO:0000256" key="2">
    <source>
        <dbReference type="ARBA" id="ARBA00022448"/>
    </source>
</evidence>
<feature type="domain" description="Solute-binding protein family 5" evidence="5">
    <location>
        <begin position="104"/>
        <end position="463"/>
    </location>
</feature>
<gene>
    <name evidence="6" type="ORF">AArcSt2_14695</name>
</gene>
<dbReference type="EMBL" id="JAKRVX010000008">
    <property type="protein sequence ID" value="MCL9818188.1"/>
    <property type="molecule type" value="Genomic_DNA"/>
</dbReference>
<dbReference type="SUPFAM" id="SSF53850">
    <property type="entry name" value="Periplasmic binding protein-like II"/>
    <property type="match status" value="1"/>
</dbReference>
<sequence length="553" mass="61674">MSRENKTQRFNRRGFIGATSAAVALGLAGCVGNGGEEDDSPLGEGNGGNGNGNGGDTPDGEFLHVTQEVSPLEWDPIVINDVYSNQIANMMYDGLYQYDAGLDLEPKIAASEPEVENDGTRYIFPLREEAMFQNGDPVTAEDVEHTFLAPVEESTQNSAEVDMISDTEIIDEHTLQVDLDFPFGPFATSTIVRNVVPKDVRLDDPEAFNSDSPVGSGPFQFVDWTEGEFVELERWDDYWDDNDELANIAEIRYEPVEEDTTRVTRLETQETDVIMGIPAQLYESVEGISHARIEEIQSISYFYVAFNTNEGPTATREVREAVEHSIDMSGFIQQQVEPAGSHVVSPVPTELAEEWDFPLDRWADMELEQDLDRAQELLDEHAPDDWQPTIIVPPDDLRERLGEVIASSLNDLGYDAGVQRLDWGQFTETYQTGDSDEFQMYALGWSGGGDPDDFIYNLFHESVAGEGGTQGHFYDNPSFHDNITAARQSADFDERRDLYIEVVDEILEEKIHMPAYGLMSSMGVNDRVGDLPAHPVSSENPRVISSYNNTTVE</sequence>
<reference evidence="6" key="2">
    <citation type="submission" date="2022-02" db="EMBL/GenBank/DDBJ databases">
        <authorList>
            <person name="Elcheninov A.G."/>
            <person name="Sorokin D.Y."/>
            <person name="Kublanov I.V."/>
        </authorList>
    </citation>
    <scope>NUCLEOTIDE SEQUENCE</scope>
    <source>
        <strain evidence="6">AArc-St2</strain>
    </source>
</reference>
<dbReference type="GO" id="GO:0042597">
    <property type="term" value="C:periplasmic space"/>
    <property type="evidence" value="ECO:0007669"/>
    <property type="project" value="UniProtKB-ARBA"/>
</dbReference>
<dbReference type="PANTHER" id="PTHR30290:SF9">
    <property type="entry name" value="OLIGOPEPTIDE-BINDING PROTEIN APPA"/>
    <property type="match status" value="1"/>
</dbReference>
<accession>A0AAE3K9M1</accession>
<evidence type="ECO:0000313" key="6">
    <source>
        <dbReference type="EMBL" id="MCL9818188.1"/>
    </source>
</evidence>
<dbReference type="Gene3D" id="3.40.190.10">
    <property type="entry name" value="Periplasmic binding protein-like II"/>
    <property type="match status" value="1"/>
</dbReference>